<evidence type="ECO:0000256" key="1">
    <source>
        <dbReference type="SAM" id="MobiDB-lite"/>
    </source>
</evidence>
<dbReference type="InParanoid" id="A0A448YNH7"/>
<dbReference type="EMBL" id="CAACVR010000023">
    <property type="protein sequence ID" value="VEU22470.1"/>
    <property type="molecule type" value="Genomic_DNA"/>
</dbReference>
<organism evidence="3 4">
    <name type="scientific">Brettanomyces naardenensis</name>
    <name type="common">Yeast</name>
    <dbReference type="NCBI Taxonomy" id="13370"/>
    <lineage>
        <taxon>Eukaryota</taxon>
        <taxon>Fungi</taxon>
        <taxon>Dikarya</taxon>
        <taxon>Ascomycota</taxon>
        <taxon>Saccharomycotina</taxon>
        <taxon>Pichiomycetes</taxon>
        <taxon>Pichiales</taxon>
        <taxon>Pichiaceae</taxon>
        <taxon>Brettanomyces</taxon>
    </lineage>
</organism>
<name>A0A448YNH7_BRENA</name>
<dbReference type="InterPro" id="IPR001005">
    <property type="entry name" value="SANT/Myb"/>
</dbReference>
<feature type="compositionally biased region" description="Acidic residues" evidence="1">
    <location>
        <begin position="553"/>
        <end position="563"/>
    </location>
</feature>
<evidence type="ECO:0000313" key="4">
    <source>
        <dbReference type="Proteomes" id="UP000290900"/>
    </source>
</evidence>
<accession>A0A448YNH7</accession>
<dbReference type="STRING" id="13370.A0A448YNH7"/>
<dbReference type="CDD" id="cd00167">
    <property type="entry name" value="SANT"/>
    <property type="match status" value="1"/>
</dbReference>
<dbReference type="GO" id="GO:0006361">
    <property type="term" value="P:transcription initiation at RNA polymerase I promoter"/>
    <property type="evidence" value="ECO:0007669"/>
    <property type="project" value="TreeGrafter"/>
</dbReference>
<dbReference type="PANTHER" id="PTHR28079">
    <property type="entry name" value="RNA POLYMERASE I-SPECIFIC TRANSCRIPTION INITIATION FACTOR RRN5"/>
    <property type="match status" value="1"/>
</dbReference>
<reference evidence="3 4" key="1">
    <citation type="submission" date="2018-12" db="EMBL/GenBank/DDBJ databases">
        <authorList>
            <person name="Tiukova I."/>
            <person name="Dainat J."/>
        </authorList>
    </citation>
    <scope>NUCLEOTIDE SEQUENCE [LARGE SCALE GENOMIC DNA]</scope>
</reference>
<dbReference type="SMART" id="SM00717">
    <property type="entry name" value="SANT"/>
    <property type="match status" value="1"/>
</dbReference>
<dbReference type="GO" id="GO:0000182">
    <property type="term" value="F:rDNA binding"/>
    <property type="evidence" value="ECO:0007669"/>
    <property type="project" value="TreeGrafter"/>
</dbReference>
<dbReference type="GO" id="GO:0042790">
    <property type="term" value="P:nucleolar large rRNA transcription by RNA polymerase I"/>
    <property type="evidence" value="ECO:0007669"/>
    <property type="project" value="InterPro"/>
</dbReference>
<proteinExistence type="predicted"/>
<feature type="region of interest" description="Disordered" evidence="1">
    <location>
        <begin position="541"/>
        <end position="567"/>
    </location>
</feature>
<dbReference type="Proteomes" id="UP000290900">
    <property type="component" value="Unassembled WGS sequence"/>
</dbReference>
<dbReference type="PANTHER" id="PTHR28079:SF1">
    <property type="entry name" value="RNA POLYMERASE I-SPECIFIC TRANSCRIPTION INITIATION FACTOR RRN5"/>
    <property type="match status" value="1"/>
</dbReference>
<dbReference type="AlphaFoldDB" id="A0A448YNH7"/>
<evidence type="ECO:0000259" key="2">
    <source>
        <dbReference type="SMART" id="SM00717"/>
    </source>
</evidence>
<feature type="domain" description="Myb-like" evidence="2">
    <location>
        <begin position="209"/>
        <end position="258"/>
    </location>
</feature>
<gene>
    <name evidence="3" type="ORF">BRENAR_LOCUS3201</name>
</gene>
<protein>
    <submittedName>
        <fullName evidence="3">DEKNAAC103476</fullName>
    </submittedName>
</protein>
<sequence length="806" mass="94797">MDPAGSDSEVGEDLFFDAESGTEGSSKKRDHSGVRVTKKGIPDGCYGNRQNPDNNIAYFNKLDRAIAMDFIGSRKNEARQDAFDGLFDGDEAEYSTTYQGYLPEERLRSAPMLKQLAKELMTYDQDEHDFKNKFHHFFSTYRHLRTKRRYFQGNVNYLNLFNREVDEFVNFKQKLIVNGQIAHSLRSSFVGTDRSVSYDSRRKACAKVQKVEWLEDEKDRFFQLLTRYSIHRLDEIKENLPNKSRQDILDYYHVLRSALRKCKREPKMVLQLVPMSDMPIAYEMTEEYIGFEESQANLMISPANKRDQTRFQNEKKRKKIGHVYSEEPDLIDWDVMAQLAPAFSHTEVPHDQGQEALVRAKMTNEGLAVALDSQILIKDIIVDLAYRILLGITEKRVSELSISQLDELNKVSVRITRDEVLKEFHKLTNRRSTLVGFWGDYARRRELIKTKKRRKLGPIREERFLNEQDEEILKLFHPSGIKVEDQESRQPDEAVDFDTAVANNVSIDKLGYVREEEERSSENADGLDPMLWKIADGEGDGAVAVDSNTRDHEEEEEDEEEEEVSRAHVLRKDDYDDDDKDFIADDRKTIKELEISEKLLLMETSILERMDHEASVKYERVLLGYMLSHPAQVDTNNAAMSEYYVCNKYYPKDLPFYYEDDLPFVKSQVEKRERDIETREKGQIRQAWKMRKTMKNECEKSVRRLKKSLKSEKDYRQRNQLEKALKKEQESIEELNTMHDLYHWTGSKMFKDEKTGTLRIPLKYDGKTFTFAYYNENDPFEMPVFNDVTDEMLLLHDYQYNEYERK</sequence>
<dbReference type="GO" id="GO:0001181">
    <property type="term" value="F:RNA polymerase I general transcription initiation factor activity"/>
    <property type="evidence" value="ECO:0007669"/>
    <property type="project" value="TreeGrafter"/>
</dbReference>
<dbReference type="OrthoDB" id="2240312at2759"/>
<dbReference type="InterPro" id="IPR039601">
    <property type="entry name" value="Rrn5"/>
</dbReference>
<dbReference type="GO" id="GO:0000500">
    <property type="term" value="C:RNA polymerase I upstream activating factor complex"/>
    <property type="evidence" value="ECO:0007669"/>
    <property type="project" value="InterPro"/>
</dbReference>
<evidence type="ECO:0000313" key="3">
    <source>
        <dbReference type="EMBL" id="VEU22470.1"/>
    </source>
</evidence>
<keyword evidence="4" id="KW-1185">Reference proteome</keyword>
<feature type="region of interest" description="Disordered" evidence="1">
    <location>
        <begin position="1"/>
        <end position="36"/>
    </location>
</feature>